<dbReference type="SMART" id="SM00062">
    <property type="entry name" value="PBPb"/>
    <property type="match status" value="1"/>
</dbReference>
<evidence type="ECO:0000256" key="4">
    <source>
        <dbReference type="ARBA" id="ARBA00011738"/>
    </source>
</evidence>
<gene>
    <name evidence="13" type="ORF">GCM10017576_25900</name>
</gene>
<dbReference type="Proteomes" id="UP001142462">
    <property type="component" value="Unassembled WGS sequence"/>
</dbReference>
<dbReference type="InterPro" id="IPR015168">
    <property type="entry name" value="SsuA/THI5"/>
</dbReference>
<evidence type="ECO:0000256" key="11">
    <source>
        <dbReference type="ARBA" id="ARBA00048179"/>
    </source>
</evidence>
<dbReference type="InterPro" id="IPR027939">
    <property type="entry name" value="NMT1/THI5"/>
</dbReference>
<evidence type="ECO:0000313" key="13">
    <source>
        <dbReference type="EMBL" id="GLJ62460.1"/>
    </source>
</evidence>
<proteinExistence type="inferred from homology"/>
<evidence type="ECO:0000256" key="1">
    <source>
        <dbReference type="ARBA" id="ARBA00003469"/>
    </source>
</evidence>
<comment type="function">
    <text evidence="1">Responsible for the formation of the pyrimidine heterocycle in the thiamine biosynthesis pathway. Catalyzes the formation of hydroxymethylpyrimidine phosphate (HMP-P) from histidine and pyridoxal phosphate (PLP). The protein uses PLP and the active site histidine to form HMP-P, generating an inactive enzyme. The enzyme can only undergo a single turnover, which suggests it is a suicide enzyme.</text>
</comment>
<evidence type="ECO:0000256" key="5">
    <source>
        <dbReference type="ARBA" id="ARBA00022679"/>
    </source>
</evidence>
<name>A0A9W6H4M0_9MICO</name>
<evidence type="ECO:0000256" key="7">
    <source>
        <dbReference type="ARBA" id="ARBA00022898"/>
    </source>
</evidence>
<evidence type="ECO:0000256" key="9">
    <source>
        <dbReference type="ARBA" id="ARBA00023004"/>
    </source>
</evidence>
<dbReference type="InterPro" id="IPR001638">
    <property type="entry name" value="Solute-binding_3/MltF_N"/>
</dbReference>
<reference evidence="13" key="1">
    <citation type="journal article" date="2014" name="Int. J. Syst. Evol. Microbiol.">
        <title>Complete genome sequence of Corynebacterium casei LMG S-19264T (=DSM 44701T), isolated from a smear-ripened cheese.</title>
        <authorList>
            <consortium name="US DOE Joint Genome Institute (JGI-PGF)"/>
            <person name="Walter F."/>
            <person name="Albersmeier A."/>
            <person name="Kalinowski J."/>
            <person name="Ruckert C."/>
        </authorList>
    </citation>
    <scope>NUCLEOTIDE SEQUENCE</scope>
    <source>
        <strain evidence="13">VKM Ac-1020</strain>
    </source>
</reference>
<dbReference type="Gene3D" id="3.40.190.10">
    <property type="entry name" value="Periplasmic binding protein-like II"/>
    <property type="match status" value="2"/>
</dbReference>
<dbReference type="Pfam" id="PF09084">
    <property type="entry name" value="NMT1"/>
    <property type="match status" value="1"/>
</dbReference>
<reference evidence="13" key="2">
    <citation type="submission" date="2023-01" db="EMBL/GenBank/DDBJ databases">
        <authorList>
            <person name="Sun Q."/>
            <person name="Evtushenko L."/>
        </authorList>
    </citation>
    <scope>NUCLEOTIDE SEQUENCE</scope>
    <source>
        <strain evidence="13">VKM Ac-1020</strain>
    </source>
</reference>
<keyword evidence="6" id="KW-0479">Metal-binding</keyword>
<evidence type="ECO:0000313" key="14">
    <source>
        <dbReference type="Proteomes" id="UP001142462"/>
    </source>
</evidence>
<comment type="caution">
    <text evidence="13">The sequence shown here is derived from an EMBL/GenBank/DDBJ whole genome shotgun (WGS) entry which is preliminary data.</text>
</comment>
<dbReference type="GO" id="GO:0016740">
    <property type="term" value="F:transferase activity"/>
    <property type="evidence" value="ECO:0007669"/>
    <property type="project" value="UniProtKB-KW"/>
</dbReference>
<evidence type="ECO:0000256" key="3">
    <source>
        <dbReference type="ARBA" id="ARBA00009406"/>
    </source>
</evidence>
<dbReference type="EMBL" id="BSEJ01000013">
    <property type="protein sequence ID" value="GLJ62460.1"/>
    <property type="molecule type" value="Genomic_DNA"/>
</dbReference>
<dbReference type="GO" id="GO:0009228">
    <property type="term" value="P:thiamine biosynthetic process"/>
    <property type="evidence" value="ECO:0007669"/>
    <property type="project" value="UniProtKB-KW"/>
</dbReference>
<dbReference type="PROSITE" id="PS51257">
    <property type="entry name" value="PROKAR_LIPOPROTEIN"/>
    <property type="match status" value="1"/>
</dbReference>
<keyword evidence="14" id="KW-1185">Reference proteome</keyword>
<dbReference type="SUPFAM" id="SSF53850">
    <property type="entry name" value="Periplasmic binding protein-like II"/>
    <property type="match status" value="1"/>
</dbReference>
<accession>A0A9W6H4M0</accession>
<dbReference type="RefSeq" id="WP_271174154.1">
    <property type="nucleotide sequence ID" value="NZ_BSEJ01000013.1"/>
</dbReference>
<evidence type="ECO:0000256" key="10">
    <source>
        <dbReference type="ARBA" id="ARBA00033171"/>
    </source>
</evidence>
<dbReference type="PANTHER" id="PTHR31528">
    <property type="entry name" value="4-AMINO-5-HYDROXYMETHYL-2-METHYLPYRIMIDINE PHOSPHATE SYNTHASE THI11-RELATED"/>
    <property type="match status" value="1"/>
</dbReference>
<comment type="subunit">
    <text evidence="4">Homodimer.</text>
</comment>
<dbReference type="GO" id="GO:0046872">
    <property type="term" value="F:metal ion binding"/>
    <property type="evidence" value="ECO:0007669"/>
    <property type="project" value="UniProtKB-KW"/>
</dbReference>
<feature type="domain" description="Solute-binding protein family 3/N-terminal" evidence="12">
    <location>
        <begin position="36"/>
        <end position="267"/>
    </location>
</feature>
<keyword evidence="9" id="KW-0408">Iron</keyword>
<keyword evidence="5" id="KW-0808">Transferase</keyword>
<evidence type="ECO:0000256" key="8">
    <source>
        <dbReference type="ARBA" id="ARBA00022977"/>
    </source>
</evidence>
<organism evidence="13 14">
    <name type="scientific">Microbacterium barkeri</name>
    <dbReference type="NCBI Taxonomy" id="33917"/>
    <lineage>
        <taxon>Bacteria</taxon>
        <taxon>Bacillati</taxon>
        <taxon>Actinomycetota</taxon>
        <taxon>Actinomycetes</taxon>
        <taxon>Micrococcales</taxon>
        <taxon>Microbacteriaceae</taxon>
        <taxon>Microbacterium</taxon>
    </lineage>
</organism>
<keyword evidence="7" id="KW-0663">Pyridoxal phosphate</keyword>
<protein>
    <recommendedName>
        <fullName evidence="10">Thiamine pyrimidine synthase</fullName>
    </recommendedName>
</protein>
<evidence type="ECO:0000256" key="2">
    <source>
        <dbReference type="ARBA" id="ARBA00004948"/>
    </source>
</evidence>
<evidence type="ECO:0000259" key="12">
    <source>
        <dbReference type="SMART" id="SM00062"/>
    </source>
</evidence>
<sequence length="364" mass="38266">MHHPLRNGALIAAVSLFALTGCSSPGTSADGESLTTVRFGIPTQMGANNAPMAVADALGYFEEEGIRLEIVHTTDTTAIIQGISSGNLEIGSTPPEPLLQAIENGGDVAFVYNYIRQQTGSIAALAKGPIRSLEDLEGGAIGQSALGSSNLLLSNGILSSVGLEEDVDFTNVAVGTGAAALQALETGQVDALSLWDTEYAAFEQTGAELTYFTTPEVESLFSTTYFTSPDYVSSEPDVVEGFGRAMAKATLFTATNPEAALRIMYEAYPNTLLAGATEDEQLAIDIVALSRRIELLLAGDPQANGTWGAYSPEAIRAWEDFALEAGIVDSEVDAASHVVNDFVDGYSDFDADAVITEAQNWSAE</sequence>
<dbReference type="PANTHER" id="PTHR31528:SF1">
    <property type="entry name" value="4-AMINO-5-HYDROXYMETHYL-2-METHYLPYRIMIDINE PHOSPHATE SYNTHASE THI11-RELATED"/>
    <property type="match status" value="1"/>
</dbReference>
<dbReference type="AlphaFoldDB" id="A0A9W6H4M0"/>
<comment type="pathway">
    <text evidence="2">Cofactor biosynthesis; thiamine diphosphate biosynthesis.</text>
</comment>
<evidence type="ECO:0000256" key="6">
    <source>
        <dbReference type="ARBA" id="ARBA00022723"/>
    </source>
</evidence>
<keyword evidence="8" id="KW-0784">Thiamine biosynthesis</keyword>
<comment type="similarity">
    <text evidence="3">Belongs to the NMT1/THI5 family.</text>
</comment>
<comment type="catalytic activity">
    <reaction evidence="11">
        <text>N(6)-(pyridoxal phosphate)-L-lysyl-[4-amino-5-hydroxymethyl-2-methylpyrimidine phosphate synthase] + L-histidyl-[4-amino-5-hydroxymethyl-2-methylpyrimidine phosphate synthase] + 2 Fe(3+) + 4 H2O = L-lysyl-[4-amino-5-hydroxymethyl-2-methylpyrimidine phosphate synthase] + (2S)-2-amino-5-hydroxy-4-oxopentanoyl-[4-amino-5-hydroxymethyl-2-methylpyrimidine phosphate synthase] + 4-amino-2-methyl-5-(phosphooxymethyl)pyrimidine + 3-oxopropanoate + 2 Fe(2+) + 2 H(+)</text>
        <dbReference type="Rhea" id="RHEA:65756"/>
        <dbReference type="Rhea" id="RHEA-COMP:16892"/>
        <dbReference type="Rhea" id="RHEA-COMP:16893"/>
        <dbReference type="Rhea" id="RHEA-COMP:16894"/>
        <dbReference type="Rhea" id="RHEA-COMP:16895"/>
        <dbReference type="ChEBI" id="CHEBI:15377"/>
        <dbReference type="ChEBI" id="CHEBI:15378"/>
        <dbReference type="ChEBI" id="CHEBI:29033"/>
        <dbReference type="ChEBI" id="CHEBI:29034"/>
        <dbReference type="ChEBI" id="CHEBI:29969"/>
        <dbReference type="ChEBI" id="CHEBI:29979"/>
        <dbReference type="ChEBI" id="CHEBI:33190"/>
        <dbReference type="ChEBI" id="CHEBI:58354"/>
        <dbReference type="ChEBI" id="CHEBI:143915"/>
        <dbReference type="ChEBI" id="CHEBI:157692"/>
    </reaction>
    <physiologicalReaction direction="left-to-right" evidence="11">
        <dbReference type="Rhea" id="RHEA:65757"/>
    </physiologicalReaction>
</comment>